<evidence type="ECO:0000256" key="4">
    <source>
        <dbReference type="ARBA" id="ARBA00022989"/>
    </source>
</evidence>
<feature type="transmembrane region" description="Helical" evidence="7">
    <location>
        <begin position="118"/>
        <end position="134"/>
    </location>
</feature>
<dbReference type="GO" id="GO:0016679">
    <property type="term" value="F:oxidoreductase activity, acting on diphenols and related substances as donors"/>
    <property type="evidence" value="ECO:0007669"/>
    <property type="project" value="TreeGrafter"/>
</dbReference>
<dbReference type="GO" id="GO:0005886">
    <property type="term" value="C:plasma membrane"/>
    <property type="evidence" value="ECO:0007669"/>
    <property type="project" value="TreeGrafter"/>
</dbReference>
<evidence type="ECO:0000256" key="7">
    <source>
        <dbReference type="SAM" id="Phobius"/>
    </source>
</evidence>
<dbReference type="PANTHER" id="PTHR36964:SF1">
    <property type="entry name" value="PROTEIN-METHIONINE-SULFOXIDE REDUCTASE HEME-BINDING SUBUNIT MSRQ"/>
    <property type="match status" value="1"/>
</dbReference>
<evidence type="ECO:0000256" key="5">
    <source>
        <dbReference type="ARBA" id="ARBA00023004"/>
    </source>
</evidence>
<evidence type="ECO:0000256" key="2">
    <source>
        <dbReference type="ARBA" id="ARBA00022448"/>
    </source>
</evidence>
<feature type="transmembrane region" description="Helical" evidence="7">
    <location>
        <begin position="140"/>
        <end position="161"/>
    </location>
</feature>
<dbReference type="GO" id="GO:0010181">
    <property type="term" value="F:FMN binding"/>
    <property type="evidence" value="ECO:0007669"/>
    <property type="project" value="TreeGrafter"/>
</dbReference>
<dbReference type="EMBL" id="QXHD01000004">
    <property type="protein sequence ID" value="NEZ57418.1"/>
    <property type="molecule type" value="Genomic_DNA"/>
</dbReference>
<feature type="domain" description="Ferric oxidoreductase" evidence="8">
    <location>
        <begin position="14"/>
        <end position="129"/>
    </location>
</feature>
<proteinExistence type="predicted"/>
<comment type="caution">
    <text evidence="9">The sequence shown here is derived from an EMBL/GenBank/DDBJ whole genome shotgun (WGS) entry which is preliminary data.</text>
</comment>
<feature type="transmembrane region" description="Helical" evidence="7">
    <location>
        <begin position="12"/>
        <end position="31"/>
    </location>
</feature>
<accession>A0A6M0RMF3</accession>
<sequence>MSLSFEPVPLGNHLGFLALVAYVATLAPTIIRVVFPAFKSHSIVRWLLKQRRAIGILSFVLAVGHTYFVIRKRNFDFFDFHTYRASVEGLSTLIIFTLLTITSNNWSIKRLKKNWKRLHTLTYAAMFLLTWHVINKMAGQWTMVTPIAAICIIAITVLFLVRKGSEFQKDLVKVRIN</sequence>
<dbReference type="Proteomes" id="UP000481033">
    <property type="component" value="Unassembled WGS sequence"/>
</dbReference>
<dbReference type="Pfam" id="PF01794">
    <property type="entry name" value="Ferric_reduct"/>
    <property type="match status" value="1"/>
</dbReference>
<keyword evidence="6 7" id="KW-0472">Membrane</keyword>
<evidence type="ECO:0000313" key="9">
    <source>
        <dbReference type="EMBL" id="NEZ57418.1"/>
    </source>
</evidence>
<gene>
    <name evidence="9" type="ORF">DXZ20_17405</name>
</gene>
<feature type="transmembrane region" description="Helical" evidence="7">
    <location>
        <begin position="90"/>
        <end position="106"/>
    </location>
</feature>
<dbReference type="InterPro" id="IPR013130">
    <property type="entry name" value="Fe3_Rdtase_TM_dom"/>
</dbReference>
<feature type="transmembrane region" description="Helical" evidence="7">
    <location>
        <begin position="52"/>
        <end position="70"/>
    </location>
</feature>
<dbReference type="AlphaFoldDB" id="A0A6M0RMF3"/>
<dbReference type="InterPro" id="IPR022837">
    <property type="entry name" value="MsrQ-like"/>
</dbReference>
<dbReference type="PANTHER" id="PTHR36964">
    <property type="entry name" value="PROTEIN-METHIONINE-SULFOXIDE REDUCTASE HEME-BINDING SUBUNIT MSRQ"/>
    <property type="match status" value="1"/>
</dbReference>
<keyword evidence="3 7" id="KW-0812">Transmembrane</keyword>
<keyword evidence="10" id="KW-1185">Reference proteome</keyword>
<evidence type="ECO:0000256" key="1">
    <source>
        <dbReference type="ARBA" id="ARBA00004141"/>
    </source>
</evidence>
<keyword evidence="2" id="KW-0813">Transport</keyword>
<evidence type="ECO:0000313" key="10">
    <source>
        <dbReference type="Proteomes" id="UP000481033"/>
    </source>
</evidence>
<protein>
    <submittedName>
        <fullName evidence="9">Iron reductase</fullName>
    </submittedName>
</protein>
<keyword evidence="5" id="KW-0408">Iron</keyword>
<organism evidence="9 10">
    <name type="scientific">Adonisia turfae CCMR0081</name>
    <dbReference type="NCBI Taxonomy" id="2292702"/>
    <lineage>
        <taxon>Bacteria</taxon>
        <taxon>Bacillati</taxon>
        <taxon>Cyanobacteriota</taxon>
        <taxon>Adonisia</taxon>
        <taxon>Adonisia turfae</taxon>
    </lineage>
</organism>
<dbReference type="GO" id="GO:0020037">
    <property type="term" value="F:heme binding"/>
    <property type="evidence" value="ECO:0007669"/>
    <property type="project" value="TreeGrafter"/>
</dbReference>
<evidence type="ECO:0000256" key="6">
    <source>
        <dbReference type="ARBA" id="ARBA00023136"/>
    </source>
</evidence>
<evidence type="ECO:0000256" key="3">
    <source>
        <dbReference type="ARBA" id="ARBA00022692"/>
    </source>
</evidence>
<evidence type="ECO:0000259" key="8">
    <source>
        <dbReference type="Pfam" id="PF01794"/>
    </source>
</evidence>
<keyword evidence="4 7" id="KW-1133">Transmembrane helix</keyword>
<comment type="subcellular location">
    <subcellularLocation>
        <location evidence="1">Membrane</location>
        <topology evidence="1">Multi-pass membrane protein</topology>
    </subcellularLocation>
</comment>
<reference evidence="9 10" key="1">
    <citation type="journal article" date="2020" name="Microb. Ecol.">
        <title>Ecogenomics of the Marine Benthic Filamentous Cyanobacterium Adonisia.</title>
        <authorList>
            <person name="Walter J.M."/>
            <person name="Coutinho F.H."/>
            <person name="Leomil L."/>
            <person name="Hargreaves P.I."/>
            <person name="Campeao M.E."/>
            <person name="Vieira V.V."/>
            <person name="Silva B.S."/>
            <person name="Fistarol G.O."/>
            <person name="Salomon P.S."/>
            <person name="Sawabe T."/>
            <person name="Mino S."/>
            <person name="Hosokawa M."/>
            <person name="Miyashita H."/>
            <person name="Maruyama F."/>
            <person name="van Verk M.C."/>
            <person name="Dutilh B.E."/>
            <person name="Thompson C.C."/>
            <person name="Thompson F.L."/>
        </authorList>
    </citation>
    <scope>NUCLEOTIDE SEQUENCE [LARGE SCALE GENOMIC DNA]</scope>
    <source>
        <strain evidence="9 10">CCMR0081</strain>
    </source>
</reference>
<name>A0A6M0RMF3_9CYAN</name>